<dbReference type="EMBL" id="JBHLXD010000036">
    <property type="protein sequence ID" value="MFC0210030.1"/>
    <property type="molecule type" value="Genomic_DNA"/>
</dbReference>
<feature type="transmembrane region" description="Helical" evidence="1">
    <location>
        <begin position="25"/>
        <end position="47"/>
    </location>
</feature>
<dbReference type="RefSeq" id="WP_261519673.1">
    <property type="nucleotide sequence ID" value="NZ_JAODNW010000005.1"/>
</dbReference>
<organism evidence="2 3">
    <name type="scientific">Chelativorans intermedius</name>
    <dbReference type="NCBI Taxonomy" id="515947"/>
    <lineage>
        <taxon>Bacteria</taxon>
        <taxon>Pseudomonadati</taxon>
        <taxon>Pseudomonadota</taxon>
        <taxon>Alphaproteobacteria</taxon>
        <taxon>Hyphomicrobiales</taxon>
        <taxon>Phyllobacteriaceae</taxon>
        <taxon>Chelativorans</taxon>
    </lineage>
</organism>
<keyword evidence="1" id="KW-0812">Transmembrane</keyword>
<dbReference type="Proteomes" id="UP001589755">
    <property type="component" value="Unassembled WGS sequence"/>
</dbReference>
<evidence type="ECO:0000313" key="3">
    <source>
        <dbReference type="Proteomes" id="UP001589755"/>
    </source>
</evidence>
<name>A0ABV6DBQ1_9HYPH</name>
<comment type="caution">
    <text evidence="2">The sequence shown here is derived from an EMBL/GenBank/DDBJ whole genome shotgun (WGS) entry which is preliminary data.</text>
</comment>
<keyword evidence="1" id="KW-0472">Membrane</keyword>
<accession>A0ABV6DBQ1</accession>
<keyword evidence="3" id="KW-1185">Reference proteome</keyword>
<keyword evidence="1" id="KW-1133">Transmembrane helix</keyword>
<sequence length="103" mass="11297">MEPASERPRDGREKWARASHVGSGALRVALLFSSAAIALSLIFTSILERRTHRSALFSPAIDRMTTGTVETDRGLYTVRRSVLQTSPRAVCIIRPDGSRRGAC</sequence>
<protein>
    <submittedName>
        <fullName evidence="2">Uncharacterized protein</fullName>
    </submittedName>
</protein>
<proteinExistence type="predicted"/>
<gene>
    <name evidence="2" type="ORF">ACFFJ2_16650</name>
</gene>
<evidence type="ECO:0000313" key="2">
    <source>
        <dbReference type="EMBL" id="MFC0210030.1"/>
    </source>
</evidence>
<evidence type="ECO:0000256" key="1">
    <source>
        <dbReference type="SAM" id="Phobius"/>
    </source>
</evidence>
<reference evidence="2 3" key="1">
    <citation type="submission" date="2024-09" db="EMBL/GenBank/DDBJ databases">
        <authorList>
            <person name="Sun Q."/>
            <person name="Mori K."/>
        </authorList>
    </citation>
    <scope>NUCLEOTIDE SEQUENCE [LARGE SCALE GENOMIC DNA]</scope>
    <source>
        <strain evidence="2 3">CCM 8543</strain>
    </source>
</reference>